<dbReference type="EMBL" id="ML178822">
    <property type="protein sequence ID" value="TFL02702.1"/>
    <property type="molecule type" value="Genomic_DNA"/>
</dbReference>
<gene>
    <name evidence="1" type="ORF">BDV98DRAFT_566275</name>
</gene>
<evidence type="ECO:0000313" key="2">
    <source>
        <dbReference type="Proteomes" id="UP000305067"/>
    </source>
</evidence>
<reference evidence="1 2" key="1">
    <citation type="journal article" date="2019" name="Nat. Ecol. Evol.">
        <title>Megaphylogeny resolves global patterns of mushroom evolution.</title>
        <authorList>
            <person name="Varga T."/>
            <person name="Krizsan K."/>
            <person name="Foldi C."/>
            <person name="Dima B."/>
            <person name="Sanchez-Garcia M."/>
            <person name="Sanchez-Ramirez S."/>
            <person name="Szollosi G.J."/>
            <person name="Szarkandi J.G."/>
            <person name="Papp V."/>
            <person name="Albert L."/>
            <person name="Andreopoulos W."/>
            <person name="Angelini C."/>
            <person name="Antonin V."/>
            <person name="Barry K.W."/>
            <person name="Bougher N.L."/>
            <person name="Buchanan P."/>
            <person name="Buyck B."/>
            <person name="Bense V."/>
            <person name="Catcheside P."/>
            <person name="Chovatia M."/>
            <person name="Cooper J."/>
            <person name="Damon W."/>
            <person name="Desjardin D."/>
            <person name="Finy P."/>
            <person name="Geml J."/>
            <person name="Haridas S."/>
            <person name="Hughes K."/>
            <person name="Justo A."/>
            <person name="Karasinski D."/>
            <person name="Kautmanova I."/>
            <person name="Kiss B."/>
            <person name="Kocsube S."/>
            <person name="Kotiranta H."/>
            <person name="LaButti K.M."/>
            <person name="Lechner B.E."/>
            <person name="Liimatainen K."/>
            <person name="Lipzen A."/>
            <person name="Lukacs Z."/>
            <person name="Mihaltcheva S."/>
            <person name="Morgado L.N."/>
            <person name="Niskanen T."/>
            <person name="Noordeloos M.E."/>
            <person name="Ohm R.A."/>
            <person name="Ortiz-Santana B."/>
            <person name="Ovrebo C."/>
            <person name="Racz N."/>
            <person name="Riley R."/>
            <person name="Savchenko A."/>
            <person name="Shiryaev A."/>
            <person name="Soop K."/>
            <person name="Spirin V."/>
            <person name="Szebenyi C."/>
            <person name="Tomsovsky M."/>
            <person name="Tulloss R.E."/>
            <person name="Uehling J."/>
            <person name="Grigoriev I.V."/>
            <person name="Vagvolgyi C."/>
            <person name="Papp T."/>
            <person name="Martin F.M."/>
            <person name="Miettinen O."/>
            <person name="Hibbett D.S."/>
            <person name="Nagy L.G."/>
        </authorList>
    </citation>
    <scope>NUCLEOTIDE SEQUENCE [LARGE SCALE GENOMIC DNA]</scope>
    <source>
        <strain evidence="1 2">CBS 309.79</strain>
    </source>
</reference>
<evidence type="ECO:0000313" key="1">
    <source>
        <dbReference type="EMBL" id="TFL02702.1"/>
    </source>
</evidence>
<proteinExistence type="predicted"/>
<name>A0A5C3QLQ8_9AGAR</name>
<organism evidence="1 2">
    <name type="scientific">Pterulicium gracile</name>
    <dbReference type="NCBI Taxonomy" id="1884261"/>
    <lineage>
        <taxon>Eukaryota</taxon>
        <taxon>Fungi</taxon>
        <taxon>Dikarya</taxon>
        <taxon>Basidiomycota</taxon>
        <taxon>Agaricomycotina</taxon>
        <taxon>Agaricomycetes</taxon>
        <taxon>Agaricomycetidae</taxon>
        <taxon>Agaricales</taxon>
        <taxon>Pleurotineae</taxon>
        <taxon>Pterulaceae</taxon>
        <taxon>Pterulicium</taxon>
    </lineage>
</organism>
<protein>
    <submittedName>
        <fullName evidence="1">Uncharacterized protein</fullName>
    </submittedName>
</protein>
<dbReference type="AlphaFoldDB" id="A0A5C3QLQ8"/>
<dbReference type="Proteomes" id="UP000305067">
    <property type="component" value="Unassembled WGS sequence"/>
</dbReference>
<keyword evidence="2" id="KW-1185">Reference proteome</keyword>
<accession>A0A5C3QLQ8</accession>
<sequence>MTFLHPRVHVCAVITVWAFTDKFAVGGLSHLVDGACVVERSCFLLRVVVSSMGSAMAAEKERGGRQVRRG</sequence>